<feature type="compositionally biased region" description="Polar residues" evidence="1">
    <location>
        <begin position="81"/>
        <end position="93"/>
    </location>
</feature>
<feature type="chain" id="PRO_5036450850" evidence="2">
    <location>
        <begin position="24"/>
        <end position="93"/>
    </location>
</feature>
<feature type="region of interest" description="Disordered" evidence="1">
    <location>
        <begin position="31"/>
        <end position="93"/>
    </location>
</feature>
<evidence type="ECO:0000256" key="2">
    <source>
        <dbReference type="SAM" id="SignalP"/>
    </source>
</evidence>
<protein>
    <submittedName>
        <fullName evidence="3">Uncharacterized protein</fullName>
    </submittedName>
</protein>
<evidence type="ECO:0000256" key="1">
    <source>
        <dbReference type="SAM" id="MobiDB-lite"/>
    </source>
</evidence>
<keyword evidence="4" id="KW-1185">Reference proteome</keyword>
<evidence type="ECO:0000313" key="4">
    <source>
        <dbReference type="Proteomes" id="UP000005408"/>
    </source>
</evidence>
<reference evidence="3" key="1">
    <citation type="submission" date="2022-08" db="UniProtKB">
        <authorList>
            <consortium name="EnsemblMetazoa"/>
        </authorList>
    </citation>
    <scope>IDENTIFICATION</scope>
    <source>
        <strain evidence="3">05x7-T-G4-1.051#20</strain>
    </source>
</reference>
<keyword evidence="2" id="KW-0732">Signal</keyword>
<accession>A0A8W8KB33</accession>
<sequence>MHMVTLKTLFSDLLFLHPTCVRYQVKPPVSDAFRKQPSRPSTQAGRAGNGVKPCAGAEGQKKTDATLRFTKSAEGKREPLTQVNTKQENMNTF</sequence>
<proteinExistence type="predicted"/>
<feature type="signal peptide" evidence="2">
    <location>
        <begin position="1"/>
        <end position="23"/>
    </location>
</feature>
<dbReference type="Proteomes" id="UP000005408">
    <property type="component" value="Unassembled WGS sequence"/>
</dbReference>
<evidence type="ECO:0000313" key="3">
    <source>
        <dbReference type="EnsemblMetazoa" id="G2244.1:cds"/>
    </source>
</evidence>
<dbReference type="AlphaFoldDB" id="A0A8W8KB33"/>
<organism evidence="3 4">
    <name type="scientific">Magallana gigas</name>
    <name type="common">Pacific oyster</name>
    <name type="synonym">Crassostrea gigas</name>
    <dbReference type="NCBI Taxonomy" id="29159"/>
    <lineage>
        <taxon>Eukaryota</taxon>
        <taxon>Metazoa</taxon>
        <taxon>Spiralia</taxon>
        <taxon>Lophotrochozoa</taxon>
        <taxon>Mollusca</taxon>
        <taxon>Bivalvia</taxon>
        <taxon>Autobranchia</taxon>
        <taxon>Pteriomorphia</taxon>
        <taxon>Ostreida</taxon>
        <taxon>Ostreoidea</taxon>
        <taxon>Ostreidae</taxon>
        <taxon>Magallana</taxon>
    </lineage>
</organism>
<dbReference type="EnsemblMetazoa" id="G2244.1">
    <property type="protein sequence ID" value="G2244.1:cds"/>
    <property type="gene ID" value="G2244"/>
</dbReference>
<name>A0A8W8KB33_MAGGI</name>
<feature type="compositionally biased region" description="Basic and acidic residues" evidence="1">
    <location>
        <begin position="59"/>
        <end position="79"/>
    </location>
</feature>